<evidence type="ECO:0000313" key="3">
    <source>
        <dbReference type="EMBL" id="TNC23511.1"/>
    </source>
</evidence>
<dbReference type="OrthoDB" id="7064009at2"/>
<dbReference type="Pfam" id="PF13561">
    <property type="entry name" value="adh_short_C2"/>
    <property type="match status" value="1"/>
</dbReference>
<dbReference type="Proteomes" id="UP000305546">
    <property type="component" value="Unassembled WGS sequence"/>
</dbReference>
<dbReference type="PROSITE" id="PS00061">
    <property type="entry name" value="ADH_SHORT"/>
    <property type="match status" value="1"/>
</dbReference>
<evidence type="ECO:0000313" key="4">
    <source>
        <dbReference type="Proteomes" id="UP000305546"/>
    </source>
</evidence>
<dbReference type="AlphaFoldDB" id="A0A5C4LXF8"/>
<protein>
    <submittedName>
        <fullName evidence="3">SDR family oxidoreductase</fullName>
    </submittedName>
</protein>
<gene>
    <name evidence="3" type="ORF">FG385_20995</name>
</gene>
<dbReference type="PRINTS" id="PR00081">
    <property type="entry name" value="GDHRDH"/>
</dbReference>
<dbReference type="EMBL" id="VDFW01000019">
    <property type="protein sequence ID" value="TNC23511.1"/>
    <property type="molecule type" value="Genomic_DNA"/>
</dbReference>
<dbReference type="InterPro" id="IPR002347">
    <property type="entry name" value="SDR_fam"/>
</dbReference>
<dbReference type="InterPro" id="IPR036291">
    <property type="entry name" value="NAD(P)-bd_dom_sf"/>
</dbReference>
<reference evidence="3 4" key="1">
    <citation type="submission" date="2019-06" db="EMBL/GenBank/DDBJ databases">
        <title>Amycolatopsis alkalitolerans sp. nov., isolated from Gastrodia elata Blume.</title>
        <authorList>
            <person name="Narsing Rao M.P."/>
            <person name="Li W.J."/>
        </authorList>
    </citation>
    <scope>NUCLEOTIDE SEQUENCE [LARGE SCALE GENOMIC DNA]</scope>
    <source>
        <strain evidence="3 4">SYSUP0005</strain>
    </source>
</reference>
<dbReference type="GO" id="GO:0016491">
    <property type="term" value="F:oxidoreductase activity"/>
    <property type="evidence" value="ECO:0007669"/>
    <property type="project" value="UniProtKB-KW"/>
</dbReference>
<dbReference type="SUPFAM" id="SSF51735">
    <property type="entry name" value="NAD(P)-binding Rossmann-fold domains"/>
    <property type="match status" value="1"/>
</dbReference>
<evidence type="ECO:0000256" key="2">
    <source>
        <dbReference type="ARBA" id="ARBA00023002"/>
    </source>
</evidence>
<dbReference type="PRINTS" id="PR00080">
    <property type="entry name" value="SDRFAMILY"/>
</dbReference>
<dbReference type="PANTHER" id="PTHR43639">
    <property type="entry name" value="OXIDOREDUCTASE, SHORT-CHAIN DEHYDROGENASE/REDUCTASE FAMILY (AFU_ORTHOLOGUE AFUA_5G02870)"/>
    <property type="match status" value="1"/>
</dbReference>
<accession>A0A5C4LXF8</accession>
<comment type="similarity">
    <text evidence="1">Belongs to the short-chain dehydrogenases/reductases (SDR) family.</text>
</comment>
<dbReference type="Gene3D" id="3.40.50.720">
    <property type="entry name" value="NAD(P)-binding Rossmann-like Domain"/>
    <property type="match status" value="1"/>
</dbReference>
<evidence type="ECO:0000256" key="1">
    <source>
        <dbReference type="ARBA" id="ARBA00006484"/>
    </source>
</evidence>
<name>A0A5C4LXF8_9PSEU</name>
<comment type="caution">
    <text evidence="3">The sequence shown here is derived from an EMBL/GenBank/DDBJ whole genome shotgun (WGS) entry which is preliminary data.</text>
</comment>
<dbReference type="InterPro" id="IPR020904">
    <property type="entry name" value="Sc_DH/Rdtase_CS"/>
</dbReference>
<proteinExistence type="inferred from homology"/>
<dbReference type="CDD" id="cd05233">
    <property type="entry name" value="SDR_c"/>
    <property type="match status" value="1"/>
</dbReference>
<sequence>MRSSSGCDCRSSDTTVSALVHAAAIEGIHSLASTTRQQFDALVGVNFGGPFFLTQALAPRLGEGSGVVFVGSVSARHGRERHAAYSATKAALLGLTTSLAAELAPKVRVNCVSPGATDTPMFAQAVTEYFGGLDAGSHETVAVAEQSRVLLGRIAEPAELAAAIVYLALDASYSTGTVLDVDGGYSAR</sequence>
<dbReference type="PANTHER" id="PTHR43639:SF1">
    <property type="entry name" value="SHORT-CHAIN DEHYDROGENASE_REDUCTASE FAMILY PROTEIN"/>
    <property type="match status" value="1"/>
</dbReference>
<keyword evidence="4" id="KW-1185">Reference proteome</keyword>
<organism evidence="3 4">
    <name type="scientific">Amycolatopsis alkalitolerans</name>
    <dbReference type="NCBI Taxonomy" id="2547244"/>
    <lineage>
        <taxon>Bacteria</taxon>
        <taxon>Bacillati</taxon>
        <taxon>Actinomycetota</taxon>
        <taxon>Actinomycetes</taxon>
        <taxon>Pseudonocardiales</taxon>
        <taxon>Pseudonocardiaceae</taxon>
        <taxon>Amycolatopsis</taxon>
    </lineage>
</organism>
<keyword evidence="2" id="KW-0560">Oxidoreductase</keyword>